<dbReference type="EMBL" id="JACRSO010000001">
    <property type="protein sequence ID" value="MBC8528250.1"/>
    <property type="molecule type" value="Genomic_DNA"/>
</dbReference>
<evidence type="ECO:0000313" key="2">
    <source>
        <dbReference type="Proteomes" id="UP000654279"/>
    </source>
</evidence>
<sequence length="68" mass="7556">MSKLKPCPFCGHKAMIETWSSGGRMYMAKCSNPDCGVPDGGYPTGNDMNKVIDEWNRRASDEQVDQRG</sequence>
<gene>
    <name evidence="1" type="ORF">H8699_02195</name>
</gene>
<comment type="caution">
    <text evidence="1">The sequence shown here is derived from an EMBL/GenBank/DDBJ whole genome shotgun (WGS) entry which is preliminary data.</text>
</comment>
<protein>
    <submittedName>
        <fullName evidence="1">Lar family restriction alleviation protein</fullName>
    </submittedName>
</protein>
<accession>A0A926CX10</accession>
<evidence type="ECO:0000313" key="1">
    <source>
        <dbReference type="EMBL" id="MBC8528250.1"/>
    </source>
</evidence>
<name>A0A926CX10_9FIRM</name>
<dbReference type="AlphaFoldDB" id="A0A926CX10"/>
<organism evidence="1 2">
    <name type="scientific">Luoshenia tenuis</name>
    <dbReference type="NCBI Taxonomy" id="2763654"/>
    <lineage>
        <taxon>Bacteria</taxon>
        <taxon>Bacillati</taxon>
        <taxon>Bacillota</taxon>
        <taxon>Clostridia</taxon>
        <taxon>Christensenellales</taxon>
        <taxon>Christensenellaceae</taxon>
        <taxon>Luoshenia</taxon>
    </lineage>
</organism>
<dbReference type="RefSeq" id="WP_249284287.1">
    <property type="nucleotide sequence ID" value="NZ_JACRSO010000001.1"/>
</dbReference>
<reference evidence="1" key="1">
    <citation type="submission" date="2020-08" db="EMBL/GenBank/DDBJ databases">
        <title>Genome public.</title>
        <authorList>
            <person name="Liu C."/>
            <person name="Sun Q."/>
        </authorList>
    </citation>
    <scope>NUCLEOTIDE SEQUENCE</scope>
    <source>
        <strain evidence="1">NSJ-44</strain>
    </source>
</reference>
<dbReference type="Pfam" id="PF14354">
    <property type="entry name" value="Lar_restr_allev"/>
    <property type="match status" value="1"/>
</dbReference>
<keyword evidence="2" id="KW-1185">Reference proteome</keyword>
<proteinExistence type="predicted"/>
<dbReference type="Proteomes" id="UP000654279">
    <property type="component" value="Unassembled WGS sequence"/>
</dbReference>